<comment type="caution">
    <text evidence="8">Lacks conserved residue(s) required for the propagation of feature annotation.</text>
</comment>
<dbReference type="EC" id="4.2.2.n1" evidence="8"/>
<evidence type="ECO:0000256" key="7">
    <source>
        <dbReference type="ARBA" id="ARBA00023316"/>
    </source>
</evidence>
<dbReference type="PATRIC" id="fig|1698449.3.peg.653"/>
<evidence type="ECO:0000256" key="3">
    <source>
        <dbReference type="ARBA" id="ARBA00022729"/>
    </source>
</evidence>
<dbReference type="NCBIfam" id="NF008112">
    <property type="entry name" value="PRK10859.1"/>
    <property type="match status" value="1"/>
</dbReference>
<dbReference type="SUPFAM" id="SSF53850">
    <property type="entry name" value="Periplasmic binding protein-like II"/>
    <property type="match status" value="1"/>
</dbReference>
<dbReference type="GO" id="GO:0009253">
    <property type="term" value="P:peptidoglycan catabolic process"/>
    <property type="evidence" value="ECO:0007669"/>
    <property type="project" value="TreeGrafter"/>
</dbReference>
<organism evidence="10 11">
    <name type="scientific">Thiopseudomonas alkaliphila</name>
    <dbReference type="NCBI Taxonomy" id="1697053"/>
    <lineage>
        <taxon>Bacteria</taxon>
        <taxon>Pseudomonadati</taxon>
        <taxon>Pseudomonadota</taxon>
        <taxon>Gammaproteobacteria</taxon>
        <taxon>Pseudomonadales</taxon>
        <taxon>Pseudomonadaceae</taxon>
        <taxon>Thiopseudomonas</taxon>
    </lineage>
</organism>
<name>A0A0K1XCH3_9GAMM</name>
<feature type="active site" evidence="8">
    <location>
        <position position="317"/>
    </location>
</feature>
<dbReference type="Gene3D" id="3.40.190.10">
    <property type="entry name" value="Periplasmic binding protein-like II"/>
    <property type="match status" value="2"/>
</dbReference>
<gene>
    <name evidence="8" type="primary">mltF</name>
    <name evidence="10" type="ORF">AKN88_03260</name>
</gene>
<dbReference type="SMART" id="SM00062">
    <property type="entry name" value="PBPb"/>
    <property type="match status" value="1"/>
</dbReference>
<evidence type="ECO:0000259" key="9">
    <source>
        <dbReference type="SMART" id="SM00062"/>
    </source>
</evidence>
<dbReference type="EMBL" id="CP012365">
    <property type="protein sequence ID" value="AKX59065.1"/>
    <property type="molecule type" value="Genomic_DNA"/>
</dbReference>
<keyword evidence="5 8" id="KW-0998">Cell outer membrane</keyword>
<comment type="similarity">
    <text evidence="2">Belongs to the bacterial solute-binding protein 3 family.</text>
</comment>
<sequence>MLPQALRRYALFYVIFLGLLLLSLASCSRPEPTLLEHVLRSGELHIITRNSPATYFQDRNGETGFEYELANQFAKHLGVRLKVETVDNLDELYQRLASEQSGTPILAAAGLVKTQLRSDQVMYSNGYLEVKPQIIYRQGAERPKNVAQLIGKKITVLQGGYHAEIMRDQQHQHPELKFNQSDKVEIVDLLRLVNERKIDATLVSSNELAINQVYFSEVRVAFTLKPFQQQVWAMAKSEDTSLLAAANEFLSLESTKELLQQLEERYYGHLDTLGYVGAYTFARHLKQRLPSFERFFKQAAKELELDWRLLAAMGYQESHWQPEATSKTGVRGLMMLTLPTAKEMGVTDRLDPKQSIFGGARYIKKIIQDLPAGIHEDDRIWFALAAYNVGMGHLYDARGLASQEGLDPDRWLDVKQMLPRLAEKKWYSQTRHGYARGGEPVHFVNNIRRYYDILTWSTQPQPENSTLNTQQLHTPAIKQ</sequence>
<dbReference type="GO" id="GO:0009279">
    <property type="term" value="C:cell outer membrane"/>
    <property type="evidence" value="ECO:0007669"/>
    <property type="project" value="UniProtKB-SubCell"/>
</dbReference>
<comment type="catalytic activity">
    <reaction evidence="8">
        <text>Exolytic cleavage of the (1-&gt;4)-beta-glycosidic linkage between N-acetylmuramic acid (MurNAc) and N-acetylglucosamine (GlcNAc) residues in peptidoglycan, from either the reducing or the non-reducing ends of the peptidoglycan chains, with concomitant formation of a 1,6-anhydrobond in the MurNAc residue.</text>
        <dbReference type="EC" id="4.2.2.n1"/>
    </reaction>
</comment>
<keyword evidence="4 8" id="KW-0472">Membrane</keyword>
<feature type="domain" description="Solute-binding protein family 3/N-terminal" evidence="9">
    <location>
        <begin position="43"/>
        <end position="270"/>
    </location>
</feature>
<proteinExistence type="inferred from homology"/>
<evidence type="ECO:0000256" key="1">
    <source>
        <dbReference type="ARBA" id="ARBA00007734"/>
    </source>
</evidence>
<comment type="similarity">
    <text evidence="8">In the C-terminal section; belongs to the transglycosylase Slt family.</text>
</comment>
<comment type="similarity">
    <text evidence="1">Belongs to the transglycosylase Slt family.</text>
</comment>
<evidence type="ECO:0000256" key="5">
    <source>
        <dbReference type="ARBA" id="ARBA00023237"/>
    </source>
</evidence>
<dbReference type="SUPFAM" id="SSF53955">
    <property type="entry name" value="Lysozyme-like"/>
    <property type="match status" value="1"/>
</dbReference>
<dbReference type="GO" id="GO:0008933">
    <property type="term" value="F:peptidoglycan lytic transglycosylase activity"/>
    <property type="evidence" value="ECO:0007669"/>
    <property type="project" value="UniProtKB-UniRule"/>
</dbReference>
<dbReference type="PANTHER" id="PTHR35936:SF32">
    <property type="entry name" value="MEMBRANE-BOUND LYTIC MUREIN TRANSGLYCOSYLASE F"/>
    <property type="match status" value="1"/>
</dbReference>
<evidence type="ECO:0000256" key="2">
    <source>
        <dbReference type="ARBA" id="ARBA00010333"/>
    </source>
</evidence>
<evidence type="ECO:0000256" key="8">
    <source>
        <dbReference type="HAMAP-Rule" id="MF_02016"/>
    </source>
</evidence>
<keyword evidence="3 8" id="KW-0732">Signal</keyword>
<dbReference type="PROSITE" id="PS51257">
    <property type="entry name" value="PROKAR_LIPOPROTEIN"/>
    <property type="match status" value="1"/>
</dbReference>
<dbReference type="RefSeq" id="WP_053100073.1">
    <property type="nucleotide sequence ID" value="NZ_CP012365.1"/>
</dbReference>
<comment type="function">
    <text evidence="8">Murein-degrading enzyme that degrades murein glycan strands and insoluble, high-molecular weight murein sacculi, with the concomitant formation of a 1,6-anhydromuramoyl product. Lytic transglycosylases (LTs) play an integral role in the metabolism of the peptidoglycan (PG) sacculus. Their lytic action creates space within the PG sacculus to allow for its expansion as well as for the insertion of various structures such as secretion systems and flagella.</text>
</comment>
<keyword evidence="6 8" id="KW-0456">Lyase</keyword>
<dbReference type="CDD" id="cd13403">
    <property type="entry name" value="MLTF-like"/>
    <property type="match status" value="1"/>
</dbReference>
<feature type="region of interest" description="LT domain" evidence="8">
    <location>
        <begin position="271"/>
        <end position="479"/>
    </location>
</feature>
<keyword evidence="11" id="KW-1185">Reference proteome</keyword>
<dbReference type="PANTHER" id="PTHR35936">
    <property type="entry name" value="MEMBRANE-BOUND LYTIC MUREIN TRANSGLYCOSYLASE F"/>
    <property type="match status" value="1"/>
</dbReference>
<accession>A0A0K1XCH3</accession>
<evidence type="ECO:0000256" key="4">
    <source>
        <dbReference type="ARBA" id="ARBA00023136"/>
    </source>
</evidence>
<dbReference type="Pfam" id="PF01464">
    <property type="entry name" value="SLT"/>
    <property type="match status" value="1"/>
</dbReference>
<dbReference type="Pfam" id="PF00497">
    <property type="entry name" value="SBP_bac_3"/>
    <property type="match status" value="1"/>
</dbReference>
<comment type="similarity">
    <text evidence="8">In the N-terminal section; belongs to the bacterial solute-binding protein 3 family.</text>
</comment>
<dbReference type="GO" id="GO:0016998">
    <property type="term" value="P:cell wall macromolecule catabolic process"/>
    <property type="evidence" value="ECO:0007669"/>
    <property type="project" value="UniProtKB-UniRule"/>
</dbReference>
<comment type="subcellular location">
    <subcellularLocation>
        <location evidence="8">Cell outer membrane</location>
        <topology evidence="8">Peripheral membrane protein</topology>
    </subcellularLocation>
    <text evidence="8">Attached to the inner leaflet of the outer membrane.</text>
</comment>
<dbReference type="Proteomes" id="UP000063953">
    <property type="component" value="Chromosome"/>
</dbReference>
<dbReference type="STRING" id="1697053.AKN87_05300"/>
<dbReference type="InterPro" id="IPR023346">
    <property type="entry name" value="Lysozyme-like_dom_sf"/>
</dbReference>
<dbReference type="InterPro" id="IPR001638">
    <property type="entry name" value="Solute-binding_3/MltF_N"/>
</dbReference>
<dbReference type="AlphaFoldDB" id="A0A0K1XCH3"/>
<dbReference type="InterPro" id="IPR023703">
    <property type="entry name" value="MltF"/>
</dbReference>
<evidence type="ECO:0000313" key="10">
    <source>
        <dbReference type="EMBL" id="AKX59065.1"/>
    </source>
</evidence>
<evidence type="ECO:0000313" key="11">
    <source>
        <dbReference type="Proteomes" id="UP000063953"/>
    </source>
</evidence>
<reference evidence="10 11" key="1">
    <citation type="journal article" date="2015" name="Genome Announc.">
        <title>Genome Sequences of Oblitimonas alkaliphila gen. nov. sp. nov. (Proposed), a Novel Bacterium of the Pseudomonadaceae Family.</title>
        <authorList>
            <person name="Lauer A.C."/>
            <person name="Nicholson A.C."/>
            <person name="Humrighouse B.W."/>
            <person name="Emery B."/>
            <person name="Drobish A."/>
            <person name="Juieng P."/>
            <person name="Loparev V."/>
            <person name="McQuiston J.R."/>
        </authorList>
    </citation>
    <scope>NUCLEOTIDE SEQUENCE [LARGE SCALE GENOMIC DNA]</scope>
    <source>
        <strain evidence="10 11">E5571</strain>
    </source>
</reference>
<dbReference type="PROSITE" id="PS00922">
    <property type="entry name" value="TRANSGLYCOSYLASE"/>
    <property type="match status" value="1"/>
</dbReference>
<dbReference type="InterPro" id="IPR000189">
    <property type="entry name" value="Transglyc_AS"/>
</dbReference>
<dbReference type="InterPro" id="IPR008258">
    <property type="entry name" value="Transglycosylase_SLT_dom_1"/>
</dbReference>
<dbReference type="Gene3D" id="1.10.530.10">
    <property type="match status" value="1"/>
</dbReference>
<dbReference type="CDD" id="cd01009">
    <property type="entry name" value="PBP2_YfhD_N"/>
    <property type="match status" value="1"/>
</dbReference>
<dbReference type="GO" id="GO:0071555">
    <property type="term" value="P:cell wall organization"/>
    <property type="evidence" value="ECO:0007669"/>
    <property type="project" value="UniProtKB-KW"/>
</dbReference>
<protein>
    <recommendedName>
        <fullName evidence="8">Membrane-bound lytic murein transglycosylase F</fullName>
        <ecNumber evidence="8">4.2.2.n1</ecNumber>
    </recommendedName>
    <alternativeName>
        <fullName evidence="8">Murein lyase F</fullName>
    </alternativeName>
</protein>
<keyword evidence="7 8" id="KW-0961">Cell wall biogenesis/degradation</keyword>
<dbReference type="HAMAP" id="MF_02016">
    <property type="entry name" value="MltF"/>
    <property type="match status" value="1"/>
</dbReference>
<evidence type="ECO:0000256" key="6">
    <source>
        <dbReference type="ARBA" id="ARBA00023239"/>
    </source>
</evidence>
<comment type="domain">
    <text evidence="8">The N-terminal domain does not have lytic activity and probably modulates enzymatic activity. The C-terminal domain is the catalytic active domain.</text>
</comment>